<reference evidence="2 3" key="1">
    <citation type="submission" date="2011-09" db="EMBL/GenBank/DDBJ databases">
        <title>The draft genome of Treponema saccharophilum DSM 2985.</title>
        <authorList>
            <consortium name="US DOE Joint Genome Institute (JGI-PGF)"/>
            <person name="Lucas S."/>
            <person name="Copeland A."/>
            <person name="Lapidus A."/>
            <person name="Glavina del Rio T."/>
            <person name="Dalin E."/>
            <person name="Tice H."/>
            <person name="Bruce D."/>
            <person name="Goodwin L."/>
            <person name="Pitluck S."/>
            <person name="Peters L."/>
            <person name="Kyrpides N."/>
            <person name="Mavromatis K."/>
            <person name="Ivanova N."/>
            <person name="Markowitz V."/>
            <person name="Cheng J.-F."/>
            <person name="Hugenholtz P."/>
            <person name="Woyke T."/>
            <person name="Wu D."/>
            <person name="Gronow S."/>
            <person name="Wellnitz S."/>
            <person name="Brambilla E."/>
            <person name="Klenk H.-P."/>
            <person name="Eisen J.A."/>
        </authorList>
    </citation>
    <scope>NUCLEOTIDE SEQUENCE [LARGE SCALE GENOMIC DNA]</scope>
    <source>
        <strain evidence="2 3">DSM 2985</strain>
    </source>
</reference>
<name>H7EN38_9SPIR</name>
<gene>
    <name evidence="2" type="ORF">TresaDRAFT_0927</name>
</gene>
<organism evidence="2 3">
    <name type="scientific">Treponema saccharophilum DSM 2985</name>
    <dbReference type="NCBI Taxonomy" id="907348"/>
    <lineage>
        <taxon>Bacteria</taxon>
        <taxon>Pseudomonadati</taxon>
        <taxon>Spirochaetota</taxon>
        <taxon>Spirochaetia</taxon>
        <taxon>Spirochaetales</taxon>
        <taxon>Treponemataceae</taxon>
        <taxon>Treponema</taxon>
    </lineage>
</organism>
<dbReference type="STRING" id="907348.TresaDRAFT_0927"/>
<dbReference type="AlphaFoldDB" id="H7EN38"/>
<evidence type="ECO:0000256" key="1">
    <source>
        <dbReference type="SAM" id="MobiDB-lite"/>
    </source>
</evidence>
<sequence length="67" mass="7564">MEERNNGSQLEGKTTEIGGLMMQDTNGAVDFMKKTITNEPDGGIDYELSIPEDFDYKAYNEELKRGK</sequence>
<dbReference type="Proteomes" id="UP000003571">
    <property type="component" value="Unassembled WGS sequence"/>
</dbReference>
<feature type="region of interest" description="Disordered" evidence="1">
    <location>
        <begin position="1"/>
        <end position="21"/>
    </location>
</feature>
<evidence type="ECO:0000313" key="2">
    <source>
        <dbReference type="EMBL" id="EIC01102.1"/>
    </source>
</evidence>
<comment type="caution">
    <text evidence="2">The sequence shown here is derived from an EMBL/GenBank/DDBJ whole genome shotgun (WGS) entry which is preliminary data.</text>
</comment>
<proteinExistence type="predicted"/>
<accession>H7EN38</accession>
<dbReference type="RefSeq" id="WP_002705845.1">
    <property type="nucleotide sequence ID" value="NZ_AGRW01000052.1"/>
</dbReference>
<protein>
    <submittedName>
        <fullName evidence="2">Uncharacterized protein</fullName>
    </submittedName>
</protein>
<keyword evidence="3" id="KW-1185">Reference proteome</keyword>
<dbReference type="EMBL" id="AGRW01000052">
    <property type="protein sequence ID" value="EIC01102.1"/>
    <property type="molecule type" value="Genomic_DNA"/>
</dbReference>
<evidence type="ECO:0000313" key="3">
    <source>
        <dbReference type="Proteomes" id="UP000003571"/>
    </source>
</evidence>
<feature type="compositionally biased region" description="Polar residues" evidence="1">
    <location>
        <begin position="1"/>
        <end position="12"/>
    </location>
</feature>